<dbReference type="OrthoDB" id="9809356at2"/>
<keyword evidence="9" id="KW-0436">Ligase</keyword>
<feature type="domain" description="Mur ligase C-terminal" evidence="22">
    <location>
        <begin position="280"/>
        <end position="397"/>
    </location>
</feature>
<evidence type="ECO:0000259" key="22">
    <source>
        <dbReference type="Pfam" id="PF02875"/>
    </source>
</evidence>
<protein>
    <recommendedName>
        <fullName evidence="8">Dihydrofolate synthase/folylpolyglutamate synthase</fullName>
        <ecNumber evidence="6">6.3.2.12</ecNumber>
        <ecNumber evidence="7">6.3.2.17</ecNumber>
    </recommendedName>
    <alternativeName>
        <fullName evidence="17">Folylpoly-gamma-glutamate synthetase-dihydrofolate synthetase</fullName>
    </alternativeName>
    <alternativeName>
        <fullName evidence="15">Folylpolyglutamate synthetase</fullName>
    </alternativeName>
    <alternativeName>
        <fullName evidence="16">Tetrahydrofolylpolyglutamate synthase</fullName>
    </alternativeName>
</protein>
<dbReference type="Pfam" id="PF08245">
    <property type="entry name" value="Mur_ligase_M"/>
    <property type="match status" value="1"/>
</dbReference>
<reference evidence="24 25" key="1">
    <citation type="submission" date="2017-06" db="EMBL/GenBank/DDBJ databases">
        <title>Description of Avrilella dinanensis gen. nov. sp. nov.</title>
        <authorList>
            <person name="Leyer C."/>
            <person name="Sassi M."/>
            <person name="Minet J."/>
            <person name="Kayal S."/>
            <person name="Cattoir V."/>
        </authorList>
    </citation>
    <scope>NUCLEOTIDE SEQUENCE [LARGE SCALE GENOMIC DNA]</scope>
    <source>
        <strain evidence="24 25">UR159</strain>
    </source>
</reference>
<keyword evidence="13" id="KW-0460">Magnesium</keyword>
<evidence type="ECO:0000256" key="13">
    <source>
        <dbReference type="ARBA" id="ARBA00022842"/>
    </source>
</evidence>
<sequence>MNYQNTVEWLFARLPMYQKIGAKALNKSLLPTQNFLSHVGNPHHQFKSVHVAGTNGKGSVSSMMASVLQEQGYRVGLYTSPHLKDFRERIKINGEEIPEQAVIDFVEKHQQYIEENTISFFELTVVMAFDYFAHQQTDIAVIEVGMGGRLDSTNVITPLLSVITNIGLDHTAVLGNTLGKIAGEKAGIIKPKIPVIIGEKHTETEKVFVEIAQKNEASIYFAEDNNQTNLYQTDLKGNYQQQNIRTVRTALKILAQQITIDEKSIKKGLANVVKNTKLLGRWQVLNESPLVVADTAHNAHGLQQTMQQVAQQNFDKLYIVLGVVDDKDLNTIVDYLPKTAYYLFVRPNVARGLDAFVLSEKMRNYGFVGEVCSCVSAGYEEAMKLATKNDMIYIGGSTFVVAEILK</sequence>
<evidence type="ECO:0000256" key="11">
    <source>
        <dbReference type="ARBA" id="ARBA00022741"/>
    </source>
</evidence>
<comment type="pathway">
    <text evidence="3">Cofactor biosynthesis; tetrahydrofolate biosynthesis; 7,8-dihydrofolate from 2-amino-4-hydroxy-6-hydroxymethyl-7,8-dihydropteridine diphosphate and 4-aminobenzoate: step 2/2.</text>
</comment>
<evidence type="ECO:0000256" key="10">
    <source>
        <dbReference type="ARBA" id="ARBA00022723"/>
    </source>
</evidence>
<evidence type="ECO:0000313" key="24">
    <source>
        <dbReference type="EMBL" id="PJR04783.1"/>
    </source>
</evidence>
<dbReference type="GO" id="GO:0005737">
    <property type="term" value="C:cytoplasm"/>
    <property type="evidence" value="ECO:0007669"/>
    <property type="project" value="TreeGrafter"/>
</dbReference>
<comment type="catalytic activity">
    <reaction evidence="18">
        <text>(6S)-5,6,7,8-tetrahydrofolyl-(gamma-L-Glu)(n) + L-glutamate + ATP = (6S)-5,6,7,8-tetrahydrofolyl-(gamma-L-Glu)(n+1) + ADP + phosphate + H(+)</text>
        <dbReference type="Rhea" id="RHEA:10580"/>
        <dbReference type="Rhea" id="RHEA-COMP:14738"/>
        <dbReference type="Rhea" id="RHEA-COMP:14740"/>
        <dbReference type="ChEBI" id="CHEBI:15378"/>
        <dbReference type="ChEBI" id="CHEBI:29985"/>
        <dbReference type="ChEBI" id="CHEBI:30616"/>
        <dbReference type="ChEBI" id="CHEBI:43474"/>
        <dbReference type="ChEBI" id="CHEBI:141005"/>
        <dbReference type="ChEBI" id="CHEBI:456216"/>
        <dbReference type="EC" id="6.3.2.17"/>
    </reaction>
</comment>
<comment type="function">
    <text evidence="2">Functions in two distinct reactions of the de novo folate biosynthetic pathway. Catalyzes the addition of a glutamate residue to dihydropteroate (7,8-dihydropteroate or H2Pte) to form dihydrofolate (7,8-dihydrofolate monoglutamate or H2Pte-Glu). Also catalyzes successive additions of L-glutamate to tetrahydrofolate or 10-formyltetrahydrofolate or 5,10-methylenetetrahydrofolate, leading to folylpolyglutamate derivatives.</text>
</comment>
<accession>A0A2M9R7U6</accession>
<dbReference type="PROSITE" id="PS01011">
    <property type="entry name" value="FOLYLPOLYGLU_SYNT_1"/>
    <property type="match status" value="1"/>
</dbReference>
<evidence type="ECO:0000313" key="25">
    <source>
        <dbReference type="Proteomes" id="UP000231960"/>
    </source>
</evidence>
<dbReference type="GO" id="GO:0008841">
    <property type="term" value="F:dihydrofolate synthase activity"/>
    <property type="evidence" value="ECO:0007669"/>
    <property type="project" value="UniProtKB-EC"/>
</dbReference>
<comment type="cofactor">
    <cofactor evidence="1">
        <name>Mg(2+)</name>
        <dbReference type="ChEBI" id="CHEBI:18420"/>
    </cofactor>
</comment>
<dbReference type="PIRSF" id="PIRSF001563">
    <property type="entry name" value="Folylpolyglu_synth"/>
    <property type="match status" value="1"/>
</dbReference>
<dbReference type="InterPro" id="IPR001645">
    <property type="entry name" value="Folylpolyglutamate_synth"/>
</dbReference>
<evidence type="ECO:0000256" key="16">
    <source>
        <dbReference type="ARBA" id="ARBA00030592"/>
    </source>
</evidence>
<comment type="catalytic activity">
    <reaction evidence="21">
        <text>7,8-dihydropteroate + L-glutamate + ATP = 7,8-dihydrofolate + ADP + phosphate + H(+)</text>
        <dbReference type="Rhea" id="RHEA:23584"/>
        <dbReference type="ChEBI" id="CHEBI:15378"/>
        <dbReference type="ChEBI" id="CHEBI:17839"/>
        <dbReference type="ChEBI" id="CHEBI:29985"/>
        <dbReference type="ChEBI" id="CHEBI:30616"/>
        <dbReference type="ChEBI" id="CHEBI:43474"/>
        <dbReference type="ChEBI" id="CHEBI:57451"/>
        <dbReference type="ChEBI" id="CHEBI:456216"/>
        <dbReference type="EC" id="6.3.2.12"/>
    </reaction>
</comment>
<dbReference type="SUPFAM" id="SSF53244">
    <property type="entry name" value="MurD-like peptide ligases, peptide-binding domain"/>
    <property type="match status" value="1"/>
</dbReference>
<evidence type="ECO:0000256" key="15">
    <source>
        <dbReference type="ARBA" id="ARBA00030048"/>
    </source>
</evidence>
<comment type="pathway">
    <text evidence="4">Cofactor biosynthesis; tetrahydrofolylpolyglutamate biosynthesis.</text>
</comment>
<dbReference type="InterPro" id="IPR018109">
    <property type="entry name" value="Folylpolyglutamate_synth_CS"/>
</dbReference>
<evidence type="ECO:0000256" key="7">
    <source>
        <dbReference type="ARBA" id="ARBA00013025"/>
    </source>
</evidence>
<evidence type="ECO:0000256" key="8">
    <source>
        <dbReference type="ARBA" id="ARBA00019357"/>
    </source>
</evidence>
<comment type="catalytic activity">
    <reaction evidence="19">
        <text>10-formyltetrahydrofolyl-(gamma-L-Glu)(n) + L-glutamate + ATP = 10-formyltetrahydrofolyl-(gamma-L-Glu)(n+1) + ADP + phosphate + H(+)</text>
        <dbReference type="Rhea" id="RHEA:51904"/>
        <dbReference type="Rhea" id="RHEA-COMP:13088"/>
        <dbReference type="Rhea" id="RHEA-COMP:14300"/>
        <dbReference type="ChEBI" id="CHEBI:15378"/>
        <dbReference type="ChEBI" id="CHEBI:29985"/>
        <dbReference type="ChEBI" id="CHEBI:30616"/>
        <dbReference type="ChEBI" id="CHEBI:43474"/>
        <dbReference type="ChEBI" id="CHEBI:134413"/>
        <dbReference type="ChEBI" id="CHEBI:456216"/>
        <dbReference type="EC" id="6.3.2.17"/>
    </reaction>
</comment>
<evidence type="ECO:0000256" key="3">
    <source>
        <dbReference type="ARBA" id="ARBA00004799"/>
    </source>
</evidence>
<dbReference type="GO" id="GO:0046656">
    <property type="term" value="P:folic acid biosynthetic process"/>
    <property type="evidence" value="ECO:0007669"/>
    <property type="project" value="UniProtKB-KW"/>
</dbReference>
<dbReference type="Gene3D" id="3.40.1190.10">
    <property type="entry name" value="Mur-like, catalytic domain"/>
    <property type="match status" value="1"/>
</dbReference>
<dbReference type="EMBL" id="NIPO01000001">
    <property type="protein sequence ID" value="PJR04783.1"/>
    <property type="molecule type" value="Genomic_DNA"/>
</dbReference>
<dbReference type="SUPFAM" id="SSF53623">
    <property type="entry name" value="MurD-like peptide ligases, catalytic domain"/>
    <property type="match status" value="1"/>
</dbReference>
<evidence type="ECO:0000259" key="23">
    <source>
        <dbReference type="Pfam" id="PF08245"/>
    </source>
</evidence>
<evidence type="ECO:0000256" key="21">
    <source>
        <dbReference type="ARBA" id="ARBA00049161"/>
    </source>
</evidence>
<dbReference type="GO" id="GO:0005524">
    <property type="term" value="F:ATP binding"/>
    <property type="evidence" value="ECO:0007669"/>
    <property type="project" value="UniProtKB-KW"/>
</dbReference>
<evidence type="ECO:0000256" key="20">
    <source>
        <dbReference type="ARBA" id="ARBA00049035"/>
    </source>
</evidence>
<evidence type="ECO:0000256" key="19">
    <source>
        <dbReference type="ARBA" id="ARBA00047808"/>
    </source>
</evidence>
<evidence type="ECO:0000256" key="12">
    <source>
        <dbReference type="ARBA" id="ARBA00022840"/>
    </source>
</evidence>
<dbReference type="Proteomes" id="UP000231960">
    <property type="component" value="Unassembled WGS sequence"/>
</dbReference>
<gene>
    <name evidence="24" type="ORF">CDL10_09695</name>
</gene>
<evidence type="ECO:0000256" key="6">
    <source>
        <dbReference type="ARBA" id="ARBA00013023"/>
    </source>
</evidence>
<dbReference type="GO" id="GO:0004326">
    <property type="term" value="F:tetrahydrofolylpolyglutamate synthase activity"/>
    <property type="evidence" value="ECO:0007669"/>
    <property type="project" value="UniProtKB-EC"/>
</dbReference>
<dbReference type="EC" id="6.3.2.17" evidence="7"/>
<dbReference type="RefSeq" id="WP_100678340.1">
    <property type="nucleotide sequence ID" value="NZ_NIPO01000001.1"/>
</dbReference>
<evidence type="ECO:0000256" key="2">
    <source>
        <dbReference type="ARBA" id="ARBA00002714"/>
    </source>
</evidence>
<keyword evidence="12" id="KW-0067">ATP-binding</keyword>
<feature type="domain" description="Mur ligase central" evidence="23">
    <location>
        <begin position="51"/>
        <end position="252"/>
    </location>
</feature>
<evidence type="ECO:0000256" key="14">
    <source>
        <dbReference type="ARBA" id="ARBA00022909"/>
    </source>
</evidence>
<dbReference type="Pfam" id="PF02875">
    <property type="entry name" value="Mur_ligase_C"/>
    <property type="match status" value="1"/>
</dbReference>
<name>A0A2M9R7U6_9FLAO</name>
<keyword evidence="14" id="KW-0289">Folate biosynthesis</keyword>
<comment type="catalytic activity">
    <reaction evidence="20">
        <text>(6R)-5,10-methylenetetrahydrofolyl-(gamma-L-Glu)(n) + L-glutamate + ATP = (6R)-5,10-methylenetetrahydrofolyl-(gamma-L-Glu)(n+1) + ADP + phosphate + H(+)</text>
        <dbReference type="Rhea" id="RHEA:51912"/>
        <dbReference type="Rhea" id="RHEA-COMP:13257"/>
        <dbReference type="Rhea" id="RHEA-COMP:13258"/>
        <dbReference type="ChEBI" id="CHEBI:15378"/>
        <dbReference type="ChEBI" id="CHEBI:29985"/>
        <dbReference type="ChEBI" id="CHEBI:30616"/>
        <dbReference type="ChEBI" id="CHEBI:43474"/>
        <dbReference type="ChEBI" id="CHEBI:136572"/>
        <dbReference type="ChEBI" id="CHEBI:456216"/>
        <dbReference type="EC" id="6.3.2.17"/>
    </reaction>
</comment>
<dbReference type="InterPro" id="IPR036615">
    <property type="entry name" value="Mur_ligase_C_dom_sf"/>
</dbReference>
<evidence type="ECO:0000256" key="18">
    <source>
        <dbReference type="ARBA" id="ARBA00047493"/>
    </source>
</evidence>
<dbReference type="PROSITE" id="PS01012">
    <property type="entry name" value="FOLYLPOLYGLU_SYNT_2"/>
    <property type="match status" value="1"/>
</dbReference>
<evidence type="ECO:0000256" key="4">
    <source>
        <dbReference type="ARBA" id="ARBA00005150"/>
    </source>
</evidence>
<dbReference type="PANTHER" id="PTHR11136">
    <property type="entry name" value="FOLYLPOLYGLUTAMATE SYNTHASE-RELATED"/>
    <property type="match status" value="1"/>
</dbReference>
<proteinExistence type="inferred from homology"/>
<keyword evidence="10" id="KW-0479">Metal-binding</keyword>
<dbReference type="InterPro" id="IPR013221">
    <property type="entry name" value="Mur_ligase_cen"/>
</dbReference>
<dbReference type="PANTHER" id="PTHR11136:SF0">
    <property type="entry name" value="DIHYDROFOLATE SYNTHETASE-RELATED"/>
    <property type="match status" value="1"/>
</dbReference>
<dbReference type="Gene3D" id="3.90.190.20">
    <property type="entry name" value="Mur ligase, C-terminal domain"/>
    <property type="match status" value="1"/>
</dbReference>
<keyword evidence="11" id="KW-0547">Nucleotide-binding</keyword>
<evidence type="ECO:0000256" key="9">
    <source>
        <dbReference type="ARBA" id="ARBA00022598"/>
    </source>
</evidence>
<evidence type="ECO:0000256" key="17">
    <source>
        <dbReference type="ARBA" id="ARBA00032510"/>
    </source>
</evidence>
<dbReference type="InterPro" id="IPR036565">
    <property type="entry name" value="Mur-like_cat_sf"/>
</dbReference>
<dbReference type="NCBIfam" id="TIGR01499">
    <property type="entry name" value="folC"/>
    <property type="match status" value="1"/>
</dbReference>
<organism evidence="24 25">
    <name type="scientific">Avrilella dinanensis</name>
    <dbReference type="NCBI Taxonomy" id="2008672"/>
    <lineage>
        <taxon>Bacteria</taxon>
        <taxon>Pseudomonadati</taxon>
        <taxon>Bacteroidota</taxon>
        <taxon>Flavobacteriia</taxon>
        <taxon>Flavobacteriales</taxon>
        <taxon>Flavobacteriaceae</taxon>
        <taxon>Avrilella</taxon>
    </lineage>
</organism>
<dbReference type="FunFam" id="3.40.1190.10:FF:000011">
    <property type="entry name" value="Folylpolyglutamate synthase/dihydrofolate synthase"/>
    <property type="match status" value="1"/>
</dbReference>
<keyword evidence="25" id="KW-1185">Reference proteome</keyword>
<dbReference type="InterPro" id="IPR004101">
    <property type="entry name" value="Mur_ligase_C"/>
</dbReference>
<dbReference type="EC" id="6.3.2.12" evidence="6"/>
<dbReference type="GO" id="GO:0046872">
    <property type="term" value="F:metal ion binding"/>
    <property type="evidence" value="ECO:0007669"/>
    <property type="project" value="UniProtKB-KW"/>
</dbReference>
<comment type="caution">
    <text evidence="24">The sequence shown here is derived from an EMBL/GenBank/DDBJ whole genome shotgun (WGS) entry which is preliminary data.</text>
</comment>
<evidence type="ECO:0000256" key="5">
    <source>
        <dbReference type="ARBA" id="ARBA00008276"/>
    </source>
</evidence>
<dbReference type="AlphaFoldDB" id="A0A2M9R7U6"/>
<evidence type="ECO:0000256" key="1">
    <source>
        <dbReference type="ARBA" id="ARBA00001946"/>
    </source>
</evidence>
<comment type="similarity">
    <text evidence="5">Belongs to the folylpolyglutamate synthase family.</text>
</comment>